<organism evidence="2">
    <name type="scientific">Medioppia subpectinata</name>
    <dbReference type="NCBI Taxonomy" id="1979941"/>
    <lineage>
        <taxon>Eukaryota</taxon>
        <taxon>Metazoa</taxon>
        <taxon>Ecdysozoa</taxon>
        <taxon>Arthropoda</taxon>
        <taxon>Chelicerata</taxon>
        <taxon>Arachnida</taxon>
        <taxon>Acari</taxon>
        <taxon>Acariformes</taxon>
        <taxon>Sarcoptiformes</taxon>
        <taxon>Oribatida</taxon>
        <taxon>Brachypylina</taxon>
        <taxon>Oppioidea</taxon>
        <taxon>Oppiidae</taxon>
        <taxon>Medioppia</taxon>
    </lineage>
</organism>
<dbReference type="EMBL" id="OC894459">
    <property type="protein sequence ID" value="CAD7647443.1"/>
    <property type="molecule type" value="Genomic_DNA"/>
</dbReference>
<feature type="compositionally biased region" description="Polar residues" evidence="1">
    <location>
        <begin position="140"/>
        <end position="149"/>
    </location>
</feature>
<dbReference type="Proteomes" id="UP000759131">
    <property type="component" value="Unassembled WGS sequence"/>
</dbReference>
<keyword evidence="3" id="KW-1185">Reference proteome</keyword>
<feature type="non-terminal residue" evidence="2">
    <location>
        <position position="273"/>
    </location>
</feature>
<evidence type="ECO:0000256" key="1">
    <source>
        <dbReference type="SAM" id="MobiDB-lite"/>
    </source>
</evidence>
<gene>
    <name evidence="2" type="ORF">OSB1V03_LOCUS21444</name>
</gene>
<dbReference type="AlphaFoldDB" id="A0A7R9LT64"/>
<name>A0A7R9LT64_9ACAR</name>
<dbReference type="OrthoDB" id="6021714at2759"/>
<dbReference type="EMBL" id="CAJPIZ010039884">
    <property type="protein sequence ID" value="CAG2121498.1"/>
    <property type="molecule type" value="Genomic_DNA"/>
</dbReference>
<protein>
    <submittedName>
        <fullName evidence="2">Uncharacterized protein</fullName>
    </submittedName>
</protein>
<sequence length="273" mass="28704">NKGSGGTTSTTPTPTSSSTNSAPDDHEQSIICVNYVLSAIEFNDVVMDTSQLNGGLVAITPPTPPVISSLNKRNNHSIKRSLSSTPSPESSSTATTHPNSQLSHSQQTSVDHNSRPQHVSHISPAPPPPPPAPQPVVAVTQTNGSTGSSPVDAIASESAKRRRFNSSPVRPWKSPSPPPPNVCQGVIGAESANSASSLLRHISVIRETPPILKPQVVAPAYHPHHAHHYHHLVDPYAAAYHLYKNGSGGPPMTAQPAPPVPSSAAHHHWGAYN</sequence>
<feature type="compositionally biased region" description="Low complexity" evidence="1">
    <location>
        <begin position="81"/>
        <end position="98"/>
    </location>
</feature>
<proteinExistence type="predicted"/>
<feature type="compositionally biased region" description="Polar residues" evidence="1">
    <location>
        <begin position="99"/>
        <end position="111"/>
    </location>
</feature>
<feature type="region of interest" description="Disordered" evidence="1">
    <location>
        <begin position="1"/>
        <end position="25"/>
    </location>
</feature>
<reference evidence="2" key="1">
    <citation type="submission" date="2020-11" db="EMBL/GenBank/DDBJ databases">
        <authorList>
            <person name="Tran Van P."/>
        </authorList>
    </citation>
    <scope>NUCLEOTIDE SEQUENCE</scope>
</reference>
<feature type="compositionally biased region" description="Pro residues" evidence="1">
    <location>
        <begin position="124"/>
        <end position="134"/>
    </location>
</feature>
<accession>A0A7R9LT64</accession>
<evidence type="ECO:0000313" key="2">
    <source>
        <dbReference type="EMBL" id="CAD7647443.1"/>
    </source>
</evidence>
<feature type="region of interest" description="Disordered" evidence="1">
    <location>
        <begin position="67"/>
        <end position="180"/>
    </location>
</feature>
<evidence type="ECO:0000313" key="3">
    <source>
        <dbReference type="Proteomes" id="UP000759131"/>
    </source>
</evidence>
<feature type="region of interest" description="Disordered" evidence="1">
    <location>
        <begin position="250"/>
        <end position="273"/>
    </location>
</feature>
<feature type="compositionally biased region" description="Low complexity" evidence="1">
    <location>
        <begin position="7"/>
        <end position="19"/>
    </location>
</feature>